<proteinExistence type="predicted"/>
<organism evidence="1 2">
    <name type="scientific">Chryseolinea lacunae</name>
    <dbReference type="NCBI Taxonomy" id="2801331"/>
    <lineage>
        <taxon>Bacteria</taxon>
        <taxon>Pseudomonadati</taxon>
        <taxon>Bacteroidota</taxon>
        <taxon>Cytophagia</taxon>
        <taxon>Cytophagales</taxon>
        <taxon>Fulvivirgaceae</taxon>
        <taxon>Chryseolinea</taxon>
    </lineage>
</organism>
<reference evidence="1 2" key="1">
    <citation type="submission" date="2021-01" db="EMBL/GenBank/DDBJ databases">
        <title>Chryseolinea sp. Jin1 Genome sequencing and assembly.</title>
        <authorList>
            <person name="Kim I."/>
        </authorList>
    </citation>
    <scope>NUCLEOTIDE SEQUENCE [LARGE SCALE GENOMIC DNA]</scope>
    <source>
        <strain evidence="1 2">Jin1</strain>
    </source>
</reference>
<sequence length="85" mass="9761">MIEVFKTNVHDRSVANMLIDRIHETFVEYRVTFDLEDCDKILRVKSFGGTVQCHEIIALLGAFGFHAEVLPMENKPADSIFSLYQ</sequence>
<protein>
    <submittedName>
        <fullName evidence="1">Uncharacterized protein</fullName>
    </submittedName>
</protein>
<evidence type="ECO:0000313" key="1">
    <source>
        <dbReference type="EMBL" id="MBL0740381.1"/>
    </source>
</evidence>
<evidence type="ECO:0000313" key="2">
    <source>
        <dbReference type="Proteomes" id="UP000613030"/>
    </source>
</evidence>
<accession>A0ABS1KLQ3</accession>
<keyword evidence="2" id="KW-1185">Reference proteome</keyword>
<dbReference type="EMBL" id="JAERRB010000001">
    <property type="protein sequence ID" value="MBL0740381.1"/>
    <property type="molecule type" value="Genomic_DNA"/>
</dbReference>
<dbReference type="Proteomes" id="UP000613030">
    <property type="component" value="Unassembled WGS sequence"/>
</dbReference>
<comment type="caution">
    <text evidence="1">The sequence shown here is derived from an EMBL/GenBank/DDBJ whole genome shotgun (WGS) entry which is preliminary data.</text>
</comment>
<gene>
    <name evidence="1" type="ORF">JI741_04090</name>
</gene>
<name>A0ABS1KLQ3_9BACT</name>